<accession>A0A943DYC0</accession>
<proteinExistence type="predicted"/>
<dbReference type="EMBL" id="JAGZEE010000037">
    <property type="protein sequence ID" value="MBS5412774.1"/>
    <property type="molecule type" value="Genomic_DNA"/>
</dbReference>
<evidence type="ECO:0008006" key="5">
    <source>
        <dbReference type="Google" id="ProtNLM"/>
    </source>
</evidence>
<gene>
    <name evidence="3" type="ORF">KHY35_19040</name>
</gene>
<dbReference type="PROSITE" id="PS51257">
    <property type="entry name" value="PROKAR_LIPOPROTEIN"/>
    <property type="match status" value="1"/>
</dbReference>
<reference evidence="3" key="1">
    <citation type="submission" date="2021-02" db="EMBL/GenBank/DDBJ databases">
        <title>Infant gut strain persistence is associated with maternal origin, phylogeny, and functional potential including surface adhesion and iron acquisition.</title>
        <authorList>
            <person name="Lou Y.C."/>
        </authorList>
    </citation>
    <scope>NUCLEOTIDE SEQUENCE</scope>
    <source>
        <strain evidence="3">L3_082_243G1_dasL3_082_243G1_maxbin2.maxbin.015s ta_sub</strain>
    </source>
</reference>
<organism evidence="3 4">
    <name type="scientific">Bacteroides thetaiotaomicron</name>
    <dbReference type="NCBI Taxonomy" id="818"/>
    <lineage>
        <taxon>Bacteria</taxon>
        <taxon>Pseudomonadati</taxon>
        <taxon>Bacteroidota</taxon>
        <taxon>Bacteroidia</taxon>
        <taxon>Bacteroidales</taxon>
        <taxon>Bacteroidaceae</taxon>
        <taxon>Bacteroides</taxon>
    </lineage>
</organism>
<feature type="coiled-coil region" evidence="1">
    <location>
        <begin position="813"/>
        <end position="865"/>
    </location>
</feature>
<evidence type="ECO:0000313" key="4">
    <source>
        <dbReference type="Proteomes" id="UP000782901"/>
    </source>
</evidence>
<dbReference type="Proteomes" id="UP000782901">
    <property type="component" value="Unassembled WGS sequence"/>
</dbReference>
<evidence type="ECO:0000256" key="2">
    <source>
        <dbReference type="SAM" id="SignalP"/>
    </source>
</evidence>
<evidence type="ECO:0000313" key="3">
    <source>
        <dbReference type="EMBL" id="MBS5412774.1"/>
    </source>
</evidence>
<dbReference type="AlphaFoldDB" id="A0A943DYC0"/>
<name>A0A943DYC0_BACT4</name>
<keyword evidence="2" id="KW-0732">Signal</keyword>
<comment type="caution">
    <text evidence="3">The sequence shown here is derived from an EMBL/GenBank/DDBJ whole genome shotgun (WGS) entry which is preliminary data.</text>
</comment>
<feature type="chain" id="PRO_5036909696" description="Cell surface protein" evidence="2">
    <location>
        <begin position="22"/>
        <end position="966"/>
    </location>
</feature>
<sequence length="966" mass="106419">MRKWTYLVATLLMAGTTATFTGCIDTDEPEGIVDLRGAKSELIKAQAAVKLVEVEWQKAQVAYQELVNKSKELDNQYKEYDVQMHALDVKLKELEVERAQAATEQAKAEAEAKIAEANRNKAAWENKMAEEAEIFKAAMLNYQTLTAQAQEAHDNAMKLIEAGKLLLTDGEKAIINKAQLHLESAATAMNGKYLLLKKAQIEYNAAITDPTTPTLESLQALVKQAQVAVEKNEIILKEKENLLALAEDFDAAEWDAKSLEMKKKMSEYQSLQDKAEVEKIKIEKSADYKAAVQNVTDKEELQAAAQKVYFDDSVTPNEGAKADSTAATKADRIIKEYKSEPVDNGLKSLFASETSFDGIGYDKSTGIFSYSKGTYTQEKYDADLKEDEADRTNDASIRIKTVNTWITVLTDYTVDENGVAWNENQKAKLAEKADKAGKTFETAYSYWDIAVKAYTDGIKATPTQPIADLKKVTDDYNKAYTALNKAITDYNAAYDKVYKAAYDKKISELKDAKTLELYVAAFSSDANRLQTYNTKFPAGVEATNAERIAFIKLQILAQAEYEAQDKEVVKYLATDAVKDEAKNVASNAWTPSKEKEEADKALAAANAKVKTAIVTIQPAITSFKTLNYETTGKLSIATPYGQEVVNADFDTKKITDNDGSASTFYEAEEKDNVPTGHIKAIVSDIADDEFAKLTETKVSENIAKTAVTATSNVAFGETIKTTGNINNDRLKPVTVDMVRDYVAANSSVEINEANFGKLGAKIQADDAVKDCQAKIDAAETIKKEITVFEGVLADLKAEIQANTDLMKPFIEEADKARIALNDAKAAVKKAEAERDALTAEVEADIEKYKGLVEDYDALVQEVQKQIEGIKGSATLDQDVPVTVEAILNYWKKAVADQEYIVEMNKQALASAEKNIELFNKGEYTQAYVVEQKKIALDAAKAIYDAAKAVYDDALADVKTILETLTK</sequence>
<keyword evidence="1" id="KW-0175">Coiled coil</keyword>
<feature type="signal peptide" evidence="2">
    <location>
        <begin position="1"/>
        <end position="21"/>
    </location>
</feature>
<protein>
    <recommendedName>
        <fullName evidence="5">Cell surface protein</fullName>
    </recommendedName>
</protein>
<evidence type="ECO:0000256" key="1">
    <source>
        <dbReference type="SAM" id="Coils"/>
    </source>
</evidence>
<feature type="coiled-coil region" evidence="1">
    <location>
        <begin position="63"/>
        <end position="134"/>
    </location>
</feature>